<dbReference type="Proteomes" id="UP000251135">
    <property type="component" value="Unassembled WGS sequence"/>
</dbReference>
<comment type="caution">
    <text evidence="1">The sequence shown here is derived from an EMBL/GenBank/DDBJ whole genome shotgun (WGS) entry which is preliminary data.</text>
</comment>
<name>A0A363CYJ8_9BACT</name>
<sequence length="94" mass="10794">MGYADKLKQNSSKIQTDEKVLEEKVIKKKILGRPVKAKNEVRNTAIPIALNQLEKKWIENQASIMSKEIGLKITTSAWMRMTLLKNMNSESDYL</sequence>
<evidence type="ECO:0000313" key="1">
    <source>
        <dbReference type="EMBL" id="PUE64063.1"/>
    </source>
</evidence>
<gene>
    <name evidence="1" type="ORF">B0174_08460</name>
</gene>
<reference evidence="1 2" key="1">
    <citation type="submission" date="2017-02" db="EMBL/GenBank/DDBJ databases">
        <title>Arcobacter caeni sp. nov, a new Arcobacter species isolated from reclaimed water.</title>
        <authorList>
            <person name="Figueras M.J."/>
            <person name="Perez-Cataluna A."/>
            <person name="Salas-Masso N."/>
        </authorList>
    </citation>
    <scope>NUCLEOTIDE SEQUENCE [LARGE SCALE GENOMIC DNA]</scope>
    <source>
        <strain evidence="1 2">RW17-10</strain>
    </source>
</reference>
<evidence type="ECO:0000313" key="2">
    <source>
        <dbReference type="Proteomes" id="UP000251135"/>
    </source>
</evidence>
<dbReference type="RefSeq" id="WP_108559659.1">
    <property type="nucleotide sequence ID" value="NZ_MUXE01000011.1"/>
</dbReference>
<dbReference type="OrthoDB" id="5347807at2"/>
<keyword evidence="2" id="KW-1185">Reference proteome</keyword>
<protein>
    <submittedName>
        <fullName evidence="1">Uncharacterized protein</fullName>
    </submittedName>
</protein>
<dbReference type="EMBL" id="MUXE01000011">
    <property type="protein sequence ID" value="PUE64063.1"/>
    <property type="molecule type" value="Genomic_DNA"/>
</dbReference>
<dbReference type="AlphaFoldDB" id="A0A363CYJ8"/>
<accession>A0A363CYJ8</accession>
<proteinExistence type="predicted"/>
<organism evidence="1 2">
    <name type="scientific">Arcobacter caeni</name>
    <dbReference type="NCBI Taxonomy" id="1912877"/>
    <lineage>
        <taxon>Bacteria</taxon>
        <taxon>Pseudomonadati</taxon>
        <taxon>Campylobacterota</taxon>
        <taxon>Epsilonproteobacteria</taxon>
        <taxon>Campylobacterales</taxon>
        <taxon>Arcobacteraceae</taxon>
        <taxon>Arcobacter</taxon>
    </lineage>
</organism>